<name>A0ABM3S639_BALAC</name>
<evidence type="ECO:0000313" key="3">
    <source>
        <dbReference type="RefSeq" id="XP_057385308.1"/>
    </source>
</evidence>
<feature type="compositionally biased region" description="Basic residues" evidence="1">
    <location>
        <begin position="64"/>
        <end position="74"/>
    </location>
</feature>
<protein>
    <submittedName>
        <fullName evidence="3">Uncharacterized protein LOC114238457 isoform X1</fullName>
    </submittedName>
</protein>
<dbReference type="RefSeq" id="XP_057385308.1">
    <property type="nucleotide sequence ID" value="XM_057529325.1"/>
</dbReference>
<sequence length="153" mass="16113">MDSVRRSDLAEVTQPVGGVARGFSLASAAPQDLAHDEDPSQAGSGGNSRHFYSVTAGKPSGQGLKRRAGVHRREKGSEARRRVLGLGGRRSSGALIPLTTARSSGRLLGGAAAAADWSKQGAESVNCPRPRGRSSWTDRRCPAQWTSLSKDFS</sequence>
<evidence type="ECO:0000313" key="2">
    <source>
        <dbReference type="Proteomes" id="UP001652580"/>
    </source>
</evidence>
<feature type="region of interest" description="Disordered" evidence="1">
    <location>
        <begin position="118"/>
        <end position="139"/>
    </location>
</feature>
<proteinExistence type="predicted"/>
<feature type="region of interest" description="Disordered" evidence="1">
    <location>
        <begin position="28"/>
        <end position="79"/>
    </location>
</feature>
<gene>
    <name evidence="3" type="primary">LOC114238457</name>
</gene>
<organism evidence="2 3">
    <name type="scientific">Balaenoptera acutorostrata</name>
    <name type="common">Common minke whale</name>
    <name type="synonym">Balaena rostrata</name>
    <dbReference type="NCBI Taxonomy" id="9767"/>
    <lineage>
        <taxon>Eukaryota</taxon>
        <taxon>Metazoa</taxon>
        <taxon>Chordata</taxon>
        <taxon>Craniata</taxon>
        <taxon>Vertebrata</taxon>
        <taxon>Euteleostomi</taxon>
        <taxon>Mammalia</taxon>
        <taxon>Eutheria</taxon>
        <taxon>Laurasiatheria</taxon>
        <taxon>Artiodactyla</taxon>
        <taxon>Whippomorpha</taxon>
        <taxon>Cetacea</taxon>
        <taxon>Mysticeti</taxon>
        <taxon>Balaenopteridae</taxon>
        <taxon>Balaenoptera</taxon>
    </lineage>
</organism>
<evidence type="ECO:0000256" key="1">
    <source>
        <dbReference type="SAM" id="MobiDB-lite"/>
    </source>
</evidence>
<accession>A0ABM3S639</accession>
<dbReference type="Proteomes" id="UP001652580">
    <property type="component" value="Chromosome 15"/>
</dbReference>
<dbReference type="GeneID" id="114238457"/>
<reference evidence="3" key="1">
    <citation type="submission" date="2025-08" db="UniProtKB">
        <authorList>
            <consortium name="RefSeq"/>
        </authorList>
    </citation>
    <scope>IDENTIFICATION</scope>
</reference>
<keyword evidence="2" id="KW-1185">Reference proteome</keyword>